<dbReference type="GeneID" id="18930959"/>
<name>F4S5E4_MELLP</name>
<evidence type="ECO:0000256" key="2">
    <source>
        <dbReference type="PIRSR" id="PIRSR628651-50"/>
    </source>
</evidence>
<feature type="compositionally biased region" description="Polar residues" evidence="3">
    <location>
        <begin position="382"/>
        <end position="398"/>
    </location>
</feature>
<dbReference type="InParanoid" id="F4S5E4"/>
<feature type="region of interest" description="Disordered" evidence="3">
    <location>
        <begin position="288"/>
        <end position="431"/>
    </location>
</feature>
<keyword evidence="1" id="KW-0156">Chromatin regulator</keyword>
<proteinExistence type="predicted"/>
<dbReference type="RefSeq" id="XP_007416579.1">
    <property type="nucleotide sequence ID" value="XM_007416517.1"/>
</dbReference>
<feature type="compositionally biased region" description="Basic and acidic residues" evidence="3">
    <location>
        <begin position="498"/>
        <end position="520"/>
    </location>
</feature>
<evidence type="ECO:0000259" key="4">
    <source>
        <dbReference type="SMART" id="SM01408"/>
    </source>
</evidence>
<feature type="region of interest" description="Disordered" evidence="3">
    <location>
        <begin position="215"/>
        <end position="236"/>
    </location>
</feature>
<dbReference type="Proteomes" id="UP000001072">
    <property type="component" value="Unassembled WGS sequence"/>
</dbReference>
<dbReference type="SUPFAM" id="SSF57903">
    <property type="entry name" value="FYVE/PHD zinc finger"/>
    <property type="match status" value="1"/>
</dbReference>
<evidence type="ECO:0000313" key="6">
    <source>
        <dbReference type="Proteomes" id="UP000001072"/>
    </source>
</evidence>
<dbReference type="GO" id="GO:0005634">
    <property type="term" value="C:nucleus"/>
    <property type="evidence" value="ECO:0007669"/>
    <property type="project" value="TreeGrafter"/>
</dbReference>
<evidence type="ECO:0000313" key="5">
    <source>
        <dbReference type="EMBL" id="EGG00176.1"/>
    </source>
</evidence>
<feature type="compositionally biased region" description="Polar residues" evidence="3">
    <location>
        <begin position="461"/>
        <end position="483"/>
    </location>
</feature>
<dbReference type="SMART" id="SM01408">
    <property type="entry name" value="ING"/>
    <property type="match status" value="1"/>
</dbReference>
<dbReference type="CDD" id="cd16859">
    <property type="entry name" value="ING_ING4_5"/>
    <property type="match status" value="1"/>
</dbReference>
<dbReference type="HOGENOM" id="CLU_468570_0_0_1"/>
<protein>
    <recommendedName>
        <fullName evidence="4">Inhibitor of growth protein N-terminal histone-binding domain-containing protein</fullName>
    </recommendedName>
</protein>
<sequence>MMAALWALRETYEMSSSTHNHQVDRSSREVHKTNSSQIFLAMGRKKRGDLEEEGPKNATASPGPASNVGRAAKQPRIVAPQRKKRLSDESEPKTNPRNSKRPVKTGRPASKTKKSKVTESMEVVKEVAEEEVELKEDVDEVSPEIQKEELAREKLFAEIQEEYYDIVEELPLELDRNFTLIREMDVNVEECSEEIHEDLYEYLQVAQTINHLSKPENNEVEGPSVPGTAPSHLTEESTQLPAEFVYSLWSELANKISKVQKLSRDKLDLAEKVYEGLDRHLRRIDAELDKYPDLEDQDQTGEKSDQGDQSINPTDLPTLSQNEQPALGPEPSPIVNEAEASVGQVKAPSKPNKRKKSNKLIKNLRSLSTKSPRLSFLVSKPQDIQTTDLPDTSTSMNGYSIGAPEASSSDLVPDGVRKSDRHSPRLQTLSNLSPRKPSIIKLTGIFADPQPSAGPYRPETLSMSPSMTNTRVPSPSRQTQGSPTLFVPQIHPEQTTVDMRRSSPVLRERRSVSASIEKRTRTPSISNRKKVQEDSQNSNVMLDGELSSLAEEEKPYCYCNKVSYGIMIACDNEKCDGGEWVS</sequence>
<dbReference type="Pfam" id="PF12998">
    <property type="entry name" value="ING"/>
    <property type="match status" value="1"/>
</dbReference>
<evidence type="ECO:0000256" key="3">
    <source>
        <dbReference type="SAM" id="MobiDB-lite"/>
    </source>
</evidence>
<accession>F4S5E4</accession>
<feature type="compositionally biased region" description="Basic and acidic residues" evidence="3">
    <location>
        <begin position="21"/>
        <end position="32"/>
    </location>
</feature>
<dbReference type="PANTHER" id="PTHR10333">
    <property type="entry name" value="INHIBITOR OF GROWTH PROTEIN"/>
    <property type="match status" value="1"/>
</dbReference>
<dbReference type="GO" id="GO:0006325">
    <property type="term" value="P:chromatin organization"/>
    <property type="evidence" value="ECO:0007669"/>
    <property type="project" value="UniProtKB-KW"/>
</dbReference>
<feature type="region of interest" description="Disordered" evidence="3">
    <location>
        <begin position="449"/>
        <end position="484"/>
    </location>
</feature>
<feature type="site" description="Histone H3K4me3 binding" evidence="2">
    <location>
        <position position="571"/>
    </location>
</feature>
<dbReference type="VEuPathDB" id="FungiDB:MELLADRAFT_68053"/>
<feature type="site" description="Histone H3K4me3 binding" evidence="2">
    <location>
        <position position="580"/>
    </location>
</feature>
<dbReference type="STRING" id="747676.F4S5E4"/>
<feature type="domain" description="Inhibitor of growth protein N-terminal histone-binding" evidence="4">
    <location>
        <begin position="159"/>
        <end position="291"/>
    </location>
</feature>
<dbReference type="EMBL" id="GL883150">
    <property type="protein sequence ID" value="EGG00176.1"/>
    <property type="molecule type" value="Genomic_DNA"/>
</dbReference>
<feature type="site" description="Histone H3K4me3 binding" evidence="2">
    <location>
        <position position="567"/>
    </location>
</feature>
<dbReference type="KEGG" id="mlr:MELLADRAFT_68053"/>
<reference evidence="6" key="1">
    <citation type="journal article" date="2011" name="Proc. Natl. Acad. Sci. U.S.A.">
        <title>Obligate biotrophy features unraveled by the genomic analysis of rust fungi.</title>
        <authorList>
            <person name="Duplessis S."/>
            <person name="Cuomo C.A."/>
            <person name="Lin Y.-C."/>
            <person name="Aerts A."/>
            <person name="Tisserant E."/>
            <person name="Veneault-Fourrey C."/>
            <person name="Joly D.L."/>
            <person name="Hacquard S."/>
            <person name="Amselem J."/>
            <person name="Cantarel B.L."/>
            <person name="Chiu R."/>
            <person name="Coutinho P.M."/>
            <person name="Feau N."/>
            <person name="Field M."/>
            <person name="Frey P."/>
            <person name="Gelhaye E."/>
            <person name="Goldberg J."/>
            <person name="Grabherr M.G."/>
            <person name="Kodira C.D."/>
            <person name="Kohler A."/>
            <person name="Kuees U."/>
            <person name="Lindquist E.A."/>
            <person name="Lucas S.M."/>
            <person name="Mago R."/>
            <person name="Mauceli E."/>
            <person name="Morin E."/>
            <person name="Murat C."/>
            <person name="Pangilinan J.L."/>
            <person name="Park R."/>
            <person name="Pearson M."/>
            <person name="Quesneville H."/>
            <person name="Rouhier N."/>
            <person name="Sakthikumar S."/>
            <person name="Salamov A.A."/>
            <person name="Schmutz J."/>
            <person name="Selles B."/>
            <person name="Shapiro H."/>
            <person name="Tanguay P."/>
            <person name="Tuskan G.A."/>
            <person name="Henrissat B."/>
            <person name="Van de Peer Y."/>
            <person name="Rouze P."/>
            <person name="Ellis J.G."/>
            <person name="Dodds P.N."/>
            <person name="Schein J.E."/>
            <person name="Zhong S."/>
            <person name="Hamelin R.C."/>
            <person name="Grigoriev I.V."/>
            <person name="Szabo L.J."/>
            <person name="Martin F."/>
        </authorList>
    </citation>
    <scope>NUCLEOTIDE SEQUENCE [LARGE SCALE GENOMIC DNA]</scope>
    <source>
        <strain evidence="6">98AG31 / pathotype 3-4-7</strain>
    </source>
</reference>
<dbReference type="OrthoDB" id="5411773at2759"/>
<dbReference type="Gene3D" id="6.10.140.1740">
    <property type="match status" value="1"/>
</dbReference>
<feature type="site" description="Histone H3K4me3 binding" evidence="2">
    <location>
        <position position="556"/>
    </location>
</feature>
<gene>
    <name evidence="5" type="ORF">MELLADRAFT_68053</name>
</gene>
<dbReference type="GO" id="GO:0006355">
    <property type="term" value="P:regulation of DNA-templated transcription"/>
    <property type="evidence" value="ECO:0007669"/>
    <property type="project" value="TreeGrafter"/>
</dbReference>
<dbReference type="InterPro" id="IPR028651">
    <property type="entry name" value="ING_fam"/>
</dbReference>
<dbReference type="PANTHER" id="PTHR10333:SF42">
    <property type="entry name" value="INHIBITOR OF GROWTH PROTEIN 5"/>
    <property type="match status" value="1"/>
</dbReference>
<dbReference type="InterPro" id="IPR011011">
    <property type="entry name" value="Znf_FYVE_PHD"/>
</dbReference>
<dbReference type="InterPro" id="IPR024610">
    <property type="entry name" value="ING_N_histone-binding"/>
</dbReference>
<organism evidence="6">
    <name type="scientific">Melampsora larici-populina (strain 98AG31 / pathotype 3-4-7)</name>
    <name type="common">Poplar leaf rust fungus</name>
    <dbReference type="NCBI Taxonomy" id="747676"/>
    <lineage>
        <taxon>Eukaryota</taxon>
        <taxon>Fungi</taxon>
        <taxon>Dikarya</taxon>
        <taxon>Basidiomycota</taxon>
        <taxon>Pucciniomycotina</taxon>
        <taxon>Pucciniomycetes</taxon>
        <taxon>Pucciniales</taxon>
        <taxon>Melampsoraceae</taxon>
        <taxon>Melampsora</taxon>
    </lineage>
</organism>
<feature type="region of interest" description="Disordered" evidence="3">
    <location>
        <begin position="13"/>
        <end position="120"/>
    </location>
</feature>
<dbReference type="InterPro" id="IPR013083">
    <property type="entry name" value="Znf_RING/FYVE/PHD"/>
</dbReference>
<dbReference type="GO" id="GO:0000785">
    <property type="term" value="C:chromatin"/>
    <property type="evidence" value="ECO:0007669"/>
    <property type="project" value="UniProtKB-ARBA"/>
</dbReference>
<dbReference type="Gene3D" id="3.30.40.10">
    <property type="entry name" value="Zinc/RING finger domain, C3HC4 (zinc finger)"/>
    <property type="match status" value="1"/>
</dbReference>
<feature type="region of interest" description="Disordered" evidence="3">
    <location>
        <begin position="496"/>
        <end position="539"/>
    </location>
</feature>
<keyword evidence="6" id="KW-1185">Reference proteome</keyword>
<feature type="compositionally biased region" description="Polar residues" evidence="3">
    <location>
        <begin position="307"/>
        <end position="324"/>
    </location>
</feature>
<dbReference type="eggNOG" id="KOG1973">
    <property type="taxonomic scope" value="Eukaryota"/>
</dbReference>
<evidence type="ECO:0000256" key="1">
    <source>
        <dbReference type="ARBA" id="ARBA00022853"/>
    </source>
</evidence>
<dbReference type="AlphaFoldDB" id="F4S5E4"/>
<feature type="compositionally biased region" description="Basic residues" evidence="3">
    <location>
        <begin position="98"/>
        <end position="115"/>
    </location>
</feature>